<evidence type="ECO:0000256" key="1">
    <source>
        <dbReference type="ARBA" id="ARBA00022737"/>
    </source>
</evidence>
<dbReference type="GO" id="GO:0071356">
    <property type="term" value="P:cellular response to tumor necrosis factor"/>
    <property type="evidence" value="ECO:0007669"/>
    <property type="project" value="TreeGrafter"/>
</dbReference>
<protein>
    <submittedName>
        <fullName evidence="4">Uncharacterized protein</fullName>
    </submittedName>
</protein>
<dbReference type="SUPFAM" id="SSF48403">
    <property type="entry name" value="Ankyrin repeat"/>
    <property type="match status" value="1"/>
</dbReference>
<proteinExistence type="predicted"/>
<feature type="repeat" description="ANK" evidence="3">
    <location>
        <begin position="44"/>
        <end position="76"/>
    </location>
</feature>
<dbReference type="PROSITE" id="PS50297">
    <property type="entry name" value="ANK_REP_REGION"/>
    <property type="match status" value="1"/>
</dbReference>
<dbReference type="PROSITE" id="PS50088">
    <property type="entry name" value="ANK_REPEAT"/>
    <property type="match status" value="1"/>
</dbReference>
<dbReference type="InterPro" id="IPR051070">
    <property type="entry name" value="NF-kappa-B_inhibitor"/>
</dbReference>
<name>A0A0L8I2N1_OCTBM</name>
<evidence type="ECO:0000256" key="2">
    <source>
        <dbReference type="ARBA" id="ARBA00023043"/>
    </source>
</evidence>
<dbReference type="InterPro" id="IPR002110">
    <property type="entry name" value="Ankyrin_rpt"/>
</dbReference>
<dbReference type="OrthoDB" id="6084340at2759"/>
<gene>
    <name evidence="4" type="ORF">OCBIM_22038840mg</name>
</gene>
<dbReference type="AlphaFoldDB" id="A0A0L8I2N1"/>
<dbReference type="InterPro" id="IPR036770">
    <property type="entry name" value="Ankyrin_rpt-contain_sf"/>
</dbReference>
<organism evidence="4">
    <name type="scientific">Octopus bimaculoides</name>
    <name type="common">California two-spotted octopus</name>
    <dbReference type="NCBI Taxonomy" id="37653"/>
    <lineage>
        <taxon>Eukaryota</taxon>
        <taxon>Metazoa</taxon>
        <taxon>Spiralia</taxon>
        <taxon>Lophotrochozoa</taxon>
        <taxon>Mollusca</taxon>
        <taxon>Cephalopoda</taxon>
        <taxon>Coleoidea</taxon>
        <taxon>Octopodiformes</taxon>
        <taxon>Octopoda</taxon>
        <taxon>Incirrata</taxon>
        <taxon>Octopodidae</taxon>
        <taxon>Octopus</taxon>
    </lineage>
</organism>
<sequence>MDVAYFIPDMEVDENIKQIMSDNIQFIVEFIQKYPQKVNQTNSTGKTYLMAACIHSSTDMINMLIEAGSNLNVTDKDGLTALH</sequence>
<keyword evidence="2 3" id="KW-0040">ANK repeat</keyword>
<reference evidence="4" key="1">
    <citation type="submission" date="2015-07" db="EMBL/GenBank/DDBJ databases">
        <title>MeaNS - Measles Nucleotide Surveillance Program.</title>
        <authorList>
            <person name="Tran T."/>
            <person name="Druce J."/>
        </authorList>
    </citation>
    <scope>NUCLEOTIDE SEQUENCE</scope>
    <source>
        <strain evidence="4">UCB-OBI-ISO-001</strain>
        <tissue evidence="4">Gonad</tissue>
    </source>
</reference>
<dbReference type="PANTHER" id="PTHR46680">
    <property type="entry name" value="NF-KAPPA-B INHIBITOR ALPHA"/>
    <property type="match status" value="1"/>
</dbReference>
<evidence type="ECO:0000313" key="4">
    <source>
        <dbReference type="EMBL" id="KOF95310.1"/>
    </source>
</evidence>
<dbReference type="GO" id="GO:0005829">
    <property type="term" value="C:cytosol"/>
    <property type="evidence" value="ECO:0007669"/>
    <property type="project" value="TreeGrafter"/>
</dbReference>
<dbReference type="Pfam" id="PF12796">
    <property type="entry name" value="Ank_2"/>
    <property type="match status" value="1"/>
</dbReference>
<accession>A0A0L8I2N1</accession>
<dbReference type="PANTHER" id="PTHR46680:SF3">
    <property type="entry name" value="NF-KAPPA-B INHIBITOR CACTUS"/>
    <property type="match status" value="1"/>
</dbReference>
<dbReference type="GO" id="GO:0051059">
    <property type="term" value="F:NF-kappaB binding"/>
    <property type="evidence" value="ECO:0007669"/>
    <property type="project" value="TreeGrafter"/>
</dbReference>
<keyword evidence="1" id="KW-0677">Repeat</keyword>
<dbReference type="Gene3D" id="1.25.40.20">
    <property type="entry name" value="Ankyrin repeat-containing domain"/>
    <property type="match status" value="1"/>
</dbReference>
<dbReference type="EMBL" id="KQ416768">
    <property type="protein sequence ID" value="KOF95310.1"/>
    <property type="molecule type" value="Genomic_DNA"/>
</dbReference>
<evidence type="ECO:0000256" key="3">
    <source>
        <dbReference type="PROSITE-ProRule" id="PRU00023"/>
    </source>
</evidence>